<dbReference type="EMBL" id="ASRX01000033">
    <property type="protein sequence ID" value="EYF04477.1"/>
    <property type="molecule type" value="Genomic_DNA"/>
</dbReference>
<evidence type="ECO:0000313" key="2">
    <source>
        <dbReference type="Proteomes" id="UP000019678"/>
    </source>
</evidence>
<keyword evidence="2" id="KW-1185">Reference proteome</keyword>
<name>A0A017T628_9BACT</name>
<dbReference type="STRING" id="1192034.CAP_4445"/>
<accession>A0A017T628</accession>
<dbReference type="AlphaFoldDB" id="A0A017T628"/>
<sequence>MGGVWVRRAAIRPVPSYALVPGRVLEQIEEQLAEDDDDSRQKLDDAFTRFERTQPALAERISTVLSRPLDETALALGYFLTLAIWLAFDETFSKDLQEVTETGLSSVEEALALDEQIRLSDPAEAVDSDDVIAMEQPDVLAFVQEHLDAALEANANDVDVDDVHEIYRVVLIEVLALSYAVRAPQNWAALPSEFTA</sequence>
<proteinExistence type="predicted"/>
<comment type="caution">
    <text evidence="1">The sequence shown here is derived from an EMBL/GenBank/DDBJ whole genome shotgun (WGS) entry which is preliminary data.</text>
</comment>
<organism evidence="1 2">
    <name type="scientific">Chondromyces apiculatus DSM 436</name>
    <dbReference type="NCBI Taxonomy" id="1192034"/>
    <lineage>
        <taxon>Bacteria</taxon>
        <taxon>Pseudomonadati</taxon>
        <taxon>Myxococcota</taxon>
        <taxon>Polyangia</taxon>
        <taxon>Polyangiales</taxon>
        <taxon>Polyangiaceae</taxon>
        <taxon>Chondromyces</taxon>
    </lineage>
</organism>
<reference evidence="1 2" key="1">
    <citation type="submission" date="2013-05" db="EMBL/GenBank/DDBJ databases">
        <title>Genome assembly of Chondromyces apiculatus DSM 436.</title>
        <authorList>
            <person name="Sharma G."/>
            <person name="Khatri I."/>
            <person name="Kaur C."/>
            <person name="Mayilraj S."/>
            <person name="Subramanian S."/>
        </authorList>
    </citation>
    <scope>NUCLEOTIDE SEQUENCE [LARGE SCALE GENOMIC DNA]</scope>
    <source>
        <strain evidence="1 2">DSM 436</strain>
    </source>
</reference>
<evidence type="ECO:0000313" key="1">
    <source>
        <dbReference type="EMBL" id="EYF04477.1"/>
    </source>
</evidence>
<protein>
    <submittedName>
        <fullName evidence="1">Uncharacterized protein</fullName>
    </submittedName>
</protein>
<dbReference type="Proteomes" id="UP000019678">
    <property type="component" value="Unassembled WGS sequence"/>
</dbReference>
<gene>
    <name evidence="1" type="ORF">CAP_4445</name>
</gene>